<evidence type="ECO:0000313" key="13">
    <source>
        <dbReference type="Proteomes" id="UP000032582"/>
    </source>
</evidence>
<gene>
    <name evidence="12" type="ORF">UA45_07685</name>
</gene>
<evidence type="ECO:0000256" key="5">
    <source>
        <dbReference type="ARBA" id="ARBA00022764"/>
    </source>
</evidence>
<evidence type="ECO:0000256" key="2">
    <source>
        <dbReference type="ARBA" id="ARBA00007399"/>
    </source>
</evidence>
<protein>
    <recommendedName>
        <fullName evidence="14">Molecular chaperone</fullName>
    </recommendedName>
</protein>
<evidence type="ECO:0000256" key="6">
    <source>
        <dbReference type="ARBA" id="ARBA00023186"/>
    </source>
</evidence>
<evidence type="ECO:0000256" key="7">
    <source>
        <dbReference type="ARBA" id="ARBA00023319"/>
    </source>
</evidence>
<dbReference type="InterPro" id="IPR016147">
    <property type="entry name" value="Pili_assmbl_chaperone_N"/>
</dbReference>
<dbReference type="InterPro" id="IPR050643">
    <property type="entry name" value="Periplasmic_pilus_chap"/>
</dbReference>
<dbReference type="PRINTS" id="PR00969">
    <property type="entry name" value="CHAPERONPILI"/>
</dbReference>
<evidence type="ECO:0008006" key="14">
    <source>
        <dbReference type="Google" id="ProtNLM"/>
    </source>
</evidence>
<dbReference type="PANTHER" id="PTHR30251:SF2">
    <property type="entry name" value="FIMBRIAL CHAPERONE YADV-RELATED"/>
    <property type="match status" value="1"/>
</dbReference>
<keyword evidence="4 9" id="KW-0732">Signal</keyword>
<evidence type="ECO:0000313" key="12">
    <source>
        <dbReference type="EMBL" id="KJF78207.1"/>
    </source>
</evidence>
<sequence length="234" mass="26063">MKSYLLLIVYFISAFSFADGISANSTRYIYPEGAHDITARIDNKSATAAFVQYWLDPGDSDALPANLPVTPFELTPPVSRINPGVVQNLRIRLMDKSSMPSDRESLWWLNVLDIPPISKTASPEAKDSIQLAVRSRFKVFYRPAGLSDRNTATQQVTFQSGSHSIRVNNNSPYHITITEITLADKKQILHKSFMLTPKSRSEITVKRAVKRGDHLTVSNINDYGGNVTFTATAE</sequence>
<dbReference type="Gene3D" id="2.60.40.10">
    <property type="entry name" value="Immunoglobulins"/>
    <property type="match status" value="2"/>
</dbReference>
<keyword evidence="5" id="KW-0574">Periplasm</keyword>
<evidence type="ECO:0000256" key="3">
    <source>
        <dbReference type="ARBA" id="ARBA00022558"/>
    </source>
</evidence>
<comment type="similarity">
    <text evidence="2 8">Belongs to the periplasmic pilus chaperone family.</text>
</comment>
<proteinExistence type="inferred from homology"/>
<evidence type="ECO:0000256" key="1">
    <source>
        <dbReference type="ARBA" id="ARBA00004418"/>
    </source>
</evidence>
<dbReference type="Proteomes" id="UP000032582">
    <property type="component" value="Unassembled WGS sequence"/>
</dbReference>
<feature type="domain" description="Pili assembly chaperone N-terminal" evidence="10">
    <location>
        <begin position="20"/>
        <end position="146"/>
    </location>
</feature>
<dbReference type="InterPro" id="IPR008962">
    <property type="entry name" value="PapD-like_sf"/>
</dbReference>
<accession>A0A0D8L8N5</accession>
<keyword evidence="3" id="KW-1029">Fimbrium biogenesis</keyword>
<reference evidence="12 13" key="1">
    <citation type="submission" date="2015-02" db="EMBL/GenBank/DDBJ databases">
        <title>Whole genome shotgun sequencing of cultured foodborne pathogen.</title>
        <authorList>
            <person name="Timme R."/>
            <person name="Allard M.W."/>
            <person name="Strain E."/>
            <person name="Evans P.S."/>
            <person name="Brown E."/>
        </authorList>
    </citation>
    <scope>NUCLEOTIDE SEQUENCE [LARGE SCALE GENOMIC DNA]</scope>
    <source>
        <strain evidence="12 13">GCSL-TSO-24</strain>
    </source>
</reference>
<dbReference type="GO" id="GO:0030288">
    <property type="term" value="C:outer membrane-bounded periplasmic space"/>
    <property type="evidence" value="ECO:0007669"/>
    <property type="project" value="InterPro"/>
</dbReference>
<dbReference type="InterPro" id="IPR016148">
    <property type="entry name" value="Pili_assmbl_chaperone_C"/>
</dbReference>
<feature type="signal peptide" evidence="9">
    <location>
        <begin position="1"/>
        <end position="18"/>
    </location>
</feature>
<comment type="caution">
    <text evidence="12">The sequence shown here is derived from an EMBL/GenBank/DDBJ whole genome shotgun (WGS) entry which is preliminary data.</text>
</comment>
<keyword evidence="6 8" id="KW-0143">Chaperone</keyword>
<evidence type="ECO:0000256" key="9">
    <source>
        <dbReference type="SAM" id="SignalP"/>
    </source>
</evidence>
<evidence type="ECO:0000259" key="11">
    <source>
        <dbReference type="Pfam" id="PF02753"/>
    </source>
</evidence>
<dbReference type="PANTHER" id="PTHR30251">
    <property type="entry name" value="PILUS ASSEMBLY CHAPERONE"/>
    <property type="match status" value="1"/>
</dbReference>
<dbReference type="SUPFAM" id="SSF49584">
    <property type="entry name" value="Periplasmic chaperone C-domain"/>
    <property type="match status" value="1"/>
</dbReference>
<evidence type="ECO:0000256" key="8">
    <source>
        <dbReference type="RuleBase" id="RU003918"/>
    </source>
</evidence>
<dbReference type="PATRIC" id="fig|582.24.peg.2388"/>
<feature type="chain" id="PRO_5002332377" description="Molecular chaperone" evidence="9">
    <location>
        <begin position="19"/>
        <end position="234"/>
    </location>
</feature>
<dbReference type="Pfam" id="PF02753">
    <property type="entry name" value="PapD_C"/>
    <property type="match status" value="1"/>
</dbReference>
<dbReference type="EMBL" id="JZSH01000066">
    <property type="protein sequence ID" value="KJF78207.1"/>
    <property type="molecule type" value="Genomic_DNA"/>
</dbReference>
<keyword evidence="7" id="KW-0393">Immunoglobulin domain</keyword>
<evidence type="ECO:0000256" key="4">
    <source>
        <dbReference type="ARBA" id="ARBA00022729"/>
    </source>
</evidence>
<dbReference type="InterPro" id="IPR013783">
    <property type="entry name" value="Ig-like_fold"/>
</dbReference>
<dbReference type="SUPFAM" id="SSF49354">
    <property type="entry name" value="PapD-like"/>
    <property type="match status" value="1"/>
</dbReference>
<dbReference type="GO" id="GO:0071555">
    <property type="term" value="P:cell wall organization"/>
    <property type="evidence" value="ECO:0007669"/>
    <property type="project" value="InterPro"/>
</dbReference>
<name>A0A0D8L8N5_MORMO</name>
<comment type="subcellular location">
    <subcellularLocation>
        <location evidence="1 8">Periplasm</location>
    </subcellularLocation>
</comment>
<dbReference type="PROSITE" id="PS00635">
    <property type="entry name" value="PILI_CHAPERONE"/>
    <property type="match status" value="1"/>
</dbReference>
<feature type="domain" description="Pili assembly chaperone C-terminal" evidence="11">
    <location>
        <begin position="167"/>
        <end position="227"/>
    </location>
</feature>
<dbReference type="Pfam" id="PF00345">
    <property type="entry name" value="PapD_N"/>
    <property type="match status" value="1"/>
</dbReference>
<dbReference type="InterPro" id="IPR036316">
    <property type="entry name" value="Pili_assmbl_chap_C_dom_sf"/>
</dbReference>
<organism evidence="12 13">
    <name type="scientific">Morganella morganii</name>
    <name type="common">Proteus morganii</name>
    <dbReference type="NCBI Taxonomy" id="582"/>
    <lineage>
        <taxon>Bacteria</taxon>
        <taxon>Pseudomonadati</taxon>
        <taxon>Pseudomonadota</taxon>
        <taxon>Gammaproteobacteria</taxon>
        <taxon>Enterobacterales</taxon>
        <taxon>Morganellaceae</taxon>
        <taxon>Morganella</taxon>
    </lineage>
</organism>
<dbReference type="InterPro" id="IPR001829">
    <property type="entry name" value="Pili_assmbl_chaperone_bac"/>
</dbReference>
<evidence type="ECO:0000259" key="10">
    <source>
        <dbReference type="Pfam" id="PF00345"/>
    </source>
</evidence>
<dbReference type="AlphaFoldDB" id="A0A0D8L8N5"/>
<dbReference type="InterPro" id="IPR018046">
    <property type="entry name" value="Pili_assmbl_chaperone_CS"/>
</dbReference>